<feature type="domain" description="PPIase cyclophilin-type" evidence="7">
    <location>
        <begin position="90"/>
        <end position="254"/>
    </location>
</feature>
<dbReference type="PROSITE" id="PS50072">
    <property type="entry name" value="CSA_PPIASE_2"/>
    <property type="match status" value="1"/>
</dbReference>
<feature type="compositionally biased region" description="Basic residues" evidence="6">
    <location>
        <begin position="760"/>
        <end position="787"/>
    </location>
</feature>
<feature type="compositionally biased region" description="Basic residues" evidence="6">
    <location>
        <begin position="666"/>
        <end position="682"/>
    </location>
</feature>
<organism evidence="8 9">
    <name type="scientific">Ensete ventricosum</name>
    <name type="common">Abyssinian banana</name>
    <name type="synonym">Musa ensete</name>
    <dbReference type="NCBI Taxonomy" id="4639"/>
    <lineage>
        <taxon>Eukaryota</taxon>
        <taxon>Viridiplantae</taxon>
        <taxon>Streptophyta</taxon>
        <taxon>Embryophyta</taxon>
        <taxon>Tracheophyta</taxon>
        <taxon>Spermatophyta</taxon>
        <taxon>Magnoliopsida</taxon>
        <taxon>Liliopsida</taxon>
        <taxon>Zingiberales</taxon>
        <taxon>Musaceae</taxon>
        <taxon>Ensete</taxon>
    </lineage>
</organism>
<dbReference type="SUPFAM" id="SSF50891">
    <property type="entry name" value="Cyclophilin-like"/>
    <property type="match status" value="1"/>
</dbReference>
<dbReference type="InterPro" id="IPR020892">
    <property type="entry name" value="Cyclophilin-type_PPIase_CS"/>
</dbReference>
<feature type="compositionally biased region" description="Polar residues" evidence="6">
    <location>
        <begin position="500"/>
        <end position="530"/>
    </location>
</feature>
<keyword evidence="9" id="KW-1185">Reference proteome</keyword>
<keyword evidence="5" id="KW-0413">Isomerase</keyword>
<feature type="compositionally biased region" description="Low complexity" evidence="6">
    <location>
        <begin position="683"/>
        <end position="695"/>
    </location>
</feature>
<evidence type="ECO:0000256" key="4">
    <source>
        <dbReference type="ARBA" id="ARBA00023110"/>
    </source>
</evidence>
<feature type="compositionally biased region" description="Acidic residues" evidence="6">
    <location>
        <begin position="315"/>
        <end position="328"/>
    </location>
</feature>
<keyword evidence="4" id="KW-0697">Rotamase</keyword>
<feature type="compositionally biased region" description="Low complexity" evidence="6">
    <location>
        <begin position="329"/>
        <end position="342"/>
    </location>
</feature>
<dbReference type="PRINTS" id="PR00153">
    <property type="entry name" value="CSAPPISMRASE"/>
</dbReference>
<dbReference type="EC" id="5.2.1.8" evidence="3"/>
<feature type="compositionally biased region" description="Basic residues" evidence="6">
    <location>
        <begin position="408"/>
        <end position="419"/>
    </location>
</feature>
<feature type="compositionally biased region" description="Basic and acidic residues" evidence="6">
    <location>
        <begin position="811"/>
        <end position="833"/>
    </location>
</feature>
<evidence type="ECO:0000259" key="7">
    <source>
        <dbReference type="PROSITE" id="PS50072"/>
    </source>
</evidence>
<dbReference type="GO" id="GO:0016018">
    <property type="term" value="F:cyclosporin A binding"/>
    <property type="evidence" value="ECO:0007669"/>
    <property type="project" value="TreeGrafter"/>
</dbReference>
<feature type="compositionally biased region" description="Basic and acidic residues" evidence="6">
    <location>
        <begin position="467"/>
        <end position="477"/>
    </location>
</feature>
<feature type="compositionally biased region" description="Basic residues" evidence="6">
    <location>
        <begin position="641"/>
        <end position="657"/>
    </location>
</feature>
<dbReference type="PROSITE" id="PS00170">
    <property type="entry name" value="CSA_PPIASE_1"/>
    <property type="match status" value="1"/>
</dbReference>
<evidence type="ECO:0000256" key="2">
    <source>
        <dbReference type="ARBA" id="ARBA00007365"/>
    </source>
</evidence>
<dbReference type="GO" id="GO:0006457">
    <property type="term" value="P:protein folding"/>
    <property type="evidence" value="ECO:0007669"/>
    <property type="project" value="InterPro"/>
</dbReference>
<dbReference type="AlphaFoldDB" id="A0AAV8Q5N2"/>
<feature type="compositionally biased region" description="Basic and acidic residues" evidence="6">
    <location>
        <begin position="386"/>
        <end position="400"/>
    </location>
</feature>
<reference evidence="8 9" key="1">
    <citation type="submission" date="2022-12" db="EMBL/GenBank/DDBJ databases">
        <title>Chromosome-scale assembly of the Ensete ventricosum genome.</title>
        <authorList>
            <person name="Dussert Y."/>
            <person name="Stocks J."/>
            <person name="Wendawek A."/>
            <person name="Woldeyes F."/>
            <person name="Nichols R.A."/>
            <person name="Borrell J.S."/>
        </authorList>
    </citation>
    <scope>NUCLEOTIDE SEQUENCE [LARGE SCALE GENOMIC DNA]</scope>
    <source>
        <strain evidence="9">cv. Maze</strain>
        <tissue evidence="8">Seeds</tissue>
    </source>
</reference>
<feature type="compositionally biased region" description="Basic residues" evidence="6">
    <location>
        <begin position="580"/>
        <end position="594"/>
    </location>
</feature>
<sequence>MSGTLGYMQLHLRGVYGKYESPTVLNLTNRRWPREAFRFTHCLPILWQSCCFRGCSSHVPLLAIPQDQVSLFAFLKTKMKKKVKKNPIVFLDVSVDGNAARRMVFELFADIVPKTAENFRALCTGEIGFGPMTRKPLHYKGSIFHRIIKGFMAQGGDFSRHNGTGGESIYGGKFADENFMLNHDGPGLLAMANAGRDTNGSQFFITFKSAPHLDGKHVVFGKLILGQETLRDMENVDVDGDRPVVPVKIVNCGELNESVAALHENEKKKNAKLKRVRDASDDGHEGQSRGQHKKSSKRRKKKKRRHYSSQSDSSSETETESSEIDSDSESYTSSASDSSSSSDDWRQKRKKYSKRDKYKRGKRKRDRKREKRHRRHEKKLRHKAKRTLDSESETESKNDSSSDDPGNHKRRVRKSKVISHKSDDKQSPVPLGRENTIECPDDGDKPDKVLGEEPKSQGENGELQSGDIRELTDRDMDTLPGSDEIPNKSRSQITRRNHSMGKSLSNSPRSPCQSPSLSARRSLSTSPTTRDLSRGPVHTPRRSSTSRSPPQRSISRSPSRRNVRSPIRKVVSKGPVSQTRRSKSRSPIKVHSRSVSRSSAGSLQQINPSENMDKAPIQRSLSRSPIMEKQRSISRSSGKSLQHRSPSKSPVRARRSVSRSPVKSNGRSKSRSPVRARSRRSISRSPVRRAISPSSNRRRSLSRSIPPDGSPKRIRRGRGFSQQYSFARRYRTPSPDRSPNRFHRYGGRSDRDRYSSYRSYHNRSPRRYRSPQRGRTPPRYRNRRSRSLSRSPAGRARVGYGMSSAHSRSPASEKPRPHGNRDSVRSEKREPVLRSRSPTGSRSRSRSRSSADTPSLKRVSKEKSSCAVKGILQNE</sequence>
<evidence type="ECO:0000256" key="6">
    <source>
        <dbReference type="SAM" id="MobiDB-lite"/>
    </source>
</evidence>
<dbReference type="FunFam" id="2.40.100.10:FF:000022">
    <property type="entry name" value="Peptidyl-prolyl cis-trans isomerase CYP95"/>
    <property type="match status" value="1"/>
</dbReference>
<feature type="compositionally biased region" description="Low complexity" evidence="6">
    <location>
        <begin position="788"/>
        <end position="797"/>
    </location>
</feature>
<accession>A0AAV8Q5N2</accession>
<feature type="compositionally biased region" description="Basic residues" evidence="6">
    <location>
        <begin position="347"/>
        <end position="385"/>
    </location>
</feature>
<feature type="compositionally biased region" description="Basic residues" evidence="6">
    <location>
        <begin position="558"/>
        <end position="571"/>
    </location>
</feature>
<feature type="compositionally biased region" description="Basic and acidic residues" evidence="6">
    <location>
        <begin position="276"/>
        <end position="287"/>
    </location>
</feature>
<dbReference type="InterPro" id="IPR029000">
    <property type="entry name" value="Cyclophilin-like_dom_sf"/>
</dbReference>
<dbReference type="PANTHER" id="PTHR11071:SF561">
    <property type="entry name" value="PEPTIDYL-PROLYL CIS-TRANS ISOMERASE D-RELATED"/>
    <property type="match status" value="1"/>
</dbReference>
<comment type="catalytic activity">
    <reaction evidence="1">
        <text>[protein]-peptidylproline (omega=180) = [protein]-peptidylproline (omega=0)</text>
        <dbReference type="Rhea" id="RHEA:16237"/>
        <dbReference type="Rhea" id="RHEA-COMP:10747"/>
        <dbReference type="Rhea" id="RHEA-COMP:10748"/>
        <dbReference type="ChEBI" id="CHEBI:83833"/>
        <dbReference type="ChEBI" id="CHEBI:83834"/>
        <dbReference type="EC" id="5.2.1.8"/>
    </reaction>
</comment>
<feature type="compositionally biased region" description="Low complexity" evidence="6">
    <location>
        <begin position="542"/>
        <end position="557"/>
    </location>
</feature>
<dbReference type="CDD" id="cd01926">
    <property type="entry name" value="cyclophilin_ABH_like"/>
    <property type="match status" value="1"/>
</dbReference>
<feature type="compositionally biased region" description="Basic residues" evidence="6">
    <location>
        <begin position="290"/>
        <end position="307"/>
    </location>
</feature>
<dbReference type="InterPro" id="IPR002130">
    <property type="entry name" value="Cyclophilin-type_PPIase_dom"/>
</dbReference>
<evidence type="ECO:0000256" key="5">
    <source>
        <dbReference type="ARBA" id="ARBA00023235"/>
    </source>
</evidence>
<dbReference type="Proteomes" id="UP001222027">
    <property type="component" value="Unassembled WGS sequence"/>
</dbReference>
<dbReference type="Gene3D" id="2.40.100.10">
    <property type="entry name" value="Cyclophilin-like"/>
    <property type="match status" value="1"/>
</dbReference>
<dbReference type="GO" id="GO:0003755">
    <property type="term" value="F:peptidyl-prolyl cis-trans isomerase activity"/>
    <property type="evidence" value="ECO:0007669"/>
    <property type="project" value="UniProtKB-KW"/>
</dbReference>
<dbReference type="GO" id="GO:0005737">
    <property type="term" value="C:cytoplasm"/>
    <property type="evidence" value="ECO:0007669"/>
    <property type="project" value="TreeGrafter"/>
</dbReference>
<gene>
    <name evidence="8" type="ORF">OPV22_027393</name>
</gene>
<evidence type="ECO:0000256" key="1">
    <source>
        <dbReference type="ARBA" id="ARBA00000971"/>
    </source>
</evidence>
<dbReference type="Pfam" id="PF00160">
    <property type="entry name" value="Pro_isomerase"/>
    <property type="match status" value="1"/>
</dbReference>
<feature type="region of interest" description="Disordered" evidence="6">
    <location>
        <begin position="263"/>
        <end position="875"/>
    </location>
</feature>
<comment type="similarity">
    <text evidence="2">Belongs to the cyclophilin-type PPIase family.</text>
</comment>
<evidence type="ECO:0000256" key="3">
    <source>
        <dbReference type="ARBA" id="ARBA00013194"/>
    </source>
</evidence>
<proteinExistence type="inferred from homology"/>
<dbReference type="PANTHER" id="PTHR11071">
    <property type="entry name" value="PEPTIDYL-PROLYL CIS-TRANS ISOMERASE"/>
    <property type="match status" value="1"/>
</dbReference>
<dbReference type="EMBL" id="JAQQAF010000008">
    <property type="protein sequence ID" value="KAJ8464841.1"/>
    <property type="molecule type" value="Genomic_DNA"/>
</dbReference>
<protein>
    <recommendedName>
        <fullName evidence="3">peptidylprolyl isomerase</fullName>
        <ecNumber evidence="3">5.2.1.8</ecNumber>
    </recommendedName>
</protein>
<evidence type="ECO:0000313" key="8">
    <source>
        <dbReference type="EMBL" id="KAJ8464841.1"/>
    </source>
</evidence>
<comment type="caution">
    <text evidence="8">The sequence shown here is derived from an EMBL/GenBank/DDBJ whole genome shotgun (WGS) entry which is preliminary data.</text>
</comment>
<feature type="compositionally biased region" description="Basic and acidic residues" evidence="6">
    <location>
        <begin position="442"/>
        <end position="456"/>
    </location>
</feature>
<name>A0AAV8Q5N2_ENSVE</name>
<evidence type="ECO:0000313" key="9">
    <source>
        <dbReference type="Proteomes" id="UP001222027"/>
    </source>
</evidence>